<feature type="chain" id="PRO_5047071473" evidence="1">
    <location>
        <begin position="31"/>
        <end position="210"/>
    </location>
</feature>
<organism evidence="2 3">
    <name type="scientific">Paraburkholderia strydomiana</name>
    <dbReference type="NCBI Taxonomy" id="1245417"/>
    <lineage>
        <taxon>Bacteria</taxon>
        <taxon>Pseudomonadati</taxon>
        <taxon>Pseudomonadota</taxon>
        <taxon>Betaproteobacteria</taxon>
        <taxon>Burkholderiales</taxon>
        <taxon>Burkholderiaceae</taxon>
        <taxon>Paraburkholderia</taxon>
    </lineage>
</organism>
<sequence length="210" mass="21281">MQISAFYRLRFLLLSALAGGTFSWSATACAAAPALAAQAVQPPAPPPAAALPADSGWTSDAAAQLTHLEEETMLLKAQIKKLDAQAEVAQRTAALSRLGSGAALDPAGQSLRVVSIEGFGRRYSAVIQTGDGQRFDVAAGDVLPNGLRIVSIGANEVIGRWGGGQTARMIPVMASRSGAVLNPGTGAAGALAPADRNAVPGLPPGYPSAQ</sequence>
<keyword evidence="1" id="KW-0732">Signal</keyword>
<accession>A0ABW9EQ53</accession>
<evidence type="ECO:0000313" key="3">
    <source>
        <dbReference type="Proteomes" id="UP001629392"/>
    </source>
</evidence>
<dbReference type="Proteomes" id="UP001629392">
    <property type="component" value="Unassembled WGS sequence"/>
</dbReference>
<name>A0ABW9EQ53_9BURK</name>
<dbReference type="NCBIfam" id="TIGR03021">
    <property type="entry name" value="pilP_fam"/>
    <property type="match status" value="1"/>
</dbReference>
<evidence type="ECO:0000313" key="2">
    <source>
        <dbReference type="EMBL" id="MFM0721049.1"/>
    </source>
</evidence>
<reference evidence="2 3" key="1">
    <citation type="journal article" date="2024" name="Chem. Sci.">
        <title>Discovery of megapolipeptins by genome mining of a Burkholderiales bacteria collection.</title>
        <authorList>
            <person name="Paulo B.S."/>
            <person name="Recchia M.J.J."/>
            <person name="Lee S."/>
            <person name="Fergusson C.H."/>
            <person name="Romanowski S.B."/>
            <person name="Hernandez A."/>
            <person name="Krull N."/>
            <person name="Liu D.Y."/>
            <person name="Cavanagh H."/>
            <person name="Bos A."/>
            <person name="Gray C.A."/>
            <person name="Murphy B.T."/>
            <person name="Linington R.G."/>
            <person name="Eustaquio A.S."/>
        </authorList>
    </citation>
    <scope>NUCLEOTIDE SEQUENCE [LARGE SCALE GENOMIC DNA]</scope>
    <source>
        <strain evidence="2 3">RL17-350-BIC-E</strain>
    </source>
</reference>
<keyword evidence="3" id="KW-1185">Reference proteome</keyword>
<feature type="signal peptide" evidence="1">
    <location>
        <begin position="1"/>
        <end position="30"/>
    </location>
</feature>
<dbReference type="InterPro" id="IPR022753">
    <property type="entry name" value="T4SS_pilus_biogen_PilP"/>
</dbReference>
<proteinExistence type="predicted"/>
<dbReference type="EMBL" id="JAQQCL010000038">
    <property type="protein sequence ID" value="MFM0721049.1"/>
    <property type="molecule type" value="Genomic_DNA"/>
</dbReference>
<protein>
    <submittedName>
        <fullName evidence="2">Type IV pilus biogenesis protein PilP</fullName>
    </submittedName>
</protein>
<dbReference type="RefSeq" id="WP_408148637.1">
    <property type="nucleotide sequence ID" value="NZ_JAQQCJ010000034.1"/>
</dbReference>
<comment type="caution">
    <text evidence="2">The sequence shown here is derived from an EMBL/GenBank/DDBJ whole genome shotgun (WGS) entry which is preliminary data.</text>
</comment>
<evidence type="ECO:0000256" key="1">
    <source>
        <dbReference type="SAM" id="SignalP"/>
    </source>
</evidence>
<gene>
    <name evidence="2" type="primary">pilP</name>
    <name evidence="2" type="ORF">PQQ73_32585</name>
</gene>